<reference evidence="1" key="2">
    <citation type="submission" date="2022-01" db="EMBL/GenBank/DDBJ databases">
        <authorList>
            <person name="Yamashiro T."/>
            <person name="Shiraishi A."/>
            <person name="Satake H."/>
            <person name="Nakayama K."/>
        </authorList>
    </citation>
    <scope>NUCLEOTIDE SEQUENCE</scope>
</reference>
<name>A0ABQ5EL66_9ASTR</name>
<accession>A0ABQ5EL66</accession>
<dbReference type="EMBL" id="BQNB010016392">
    <property type="protein sequence ID" value="GJT51267.1"/>
    <property type="molecule type" value="Genomic_DNA"/>
</dbReference>
<proteinExistence type="predicted"/>
<reference evidence="1" key="1">
    <citation type="journal article" date="2022" name="Int. J. Mol. Sci.">
        <title>Draft Genome of Tanacetum Coccineum: Genomic Comparison of Closely Related Tanacetum-Family Plants.</title>
        <authorList>
            <person name="Yamashiro T."/>
            <person name="Shiraishi A."/>
            <person name="Nakayama K."/>
            <person name="Satake H."/>
        </authorList>
    </citation>
    <scope>NUCLEOTIDE SEQUENCE</scope>
</reference>
<comment type="caution">
    <text evidence="1">The sequence shown here is derived from an EMBL/GenBank/DDBJ whole genome shotgun (WGS) entry which is preliminary data.</text>
</comment>
<evidence type="ECO:0000313" key="1">
    <source>
        <dbReference type="EMBL" id="GJT51267.1"/>
    </source>
</evidence>
<keyword evidence="2" id="KW-1185">Reference proteome</keyword>
<dbReference type="Proteomes" id="UP001151760">
    <property type="component" value="Unassembled WGS sequence"/>
</dbReference>
<organism evidence="1 2">
    <name type="scientific">Tanacetum coccineum</name>
    <dbReference type="NCBI Taxonomy" id="301880"/>
    <lineage>
        <taxon>Eukaryota</taxon>
        <taxon>Viridiplantae</taxon>
        <taxon>Streptophyta</taxon>
        <taxon>Embryophyta</taxon>
        <taxon>Tracheophyta</taxon>
        <taxon>Spermatophyta</taxon>
        <taxon>Magnoliopsida</taxon>
        <taxon>eudicotyledons</taxon>
        <taxon>Gunneridae</taxon>
        <taxon>Pentapetalae</taxon>
        <taxon>asterids</taxon>
        <taxon>campanulids</taxon>
        <taxon>Asterales</taxon>
        <taxon>Asteraceae</taxon>
        <taxon>Asteroideae</taxon>
        <taxon>Anthemideae</taxon>
        <taxon>Anthemidinae</taxon>
        <taxon>Tanacetum</taxon>
    </lineage>
</organism>
<evidence type="ECO:0000313" key="2">
    <source>
        <dbReference type="Proteomes" id="UP001151760"/>
    </source>
</evidence>
<gene>
    <name evidence="1" type="ORF">Tco_0977424</name>
</gene>
<sequence>MDVATRLNQERIDEYPKSVKCTQDWVRKSRKAIIDDIDDILNDDDVAREIEEGISKQNVDICGHRKCIEAYFSMDCQRESHLIVNVNSCKSVLHSESSDESLVTSHLPNKAYYSL</sequence>
<protein>
    <submittedName>
        <fullName evidence="1">Uncharacterized protein</fullName>
    </submittedName>
</protein>